<comment type="caution">
    <text evidence="2">The sequence shown here is derived from an EMBL/GenBank/DDBJ whole genome shotgun (WGS) entry which is preliminary data.</text>
</comment>
<evidence type="ECO:0008006" key="4">
    <source>
        <dbReference type="Google" id="ProtNLM"/>
    </source>
</evidence>
<keyword evidence="1" id="KW-0812">Transmembrane</keyword>
<dbReference type="Pfam" id="PF06127">
    <property type="entry name" value="Mpo1-like"/>
    <property type="match status" value="1"/>
</dbReference>
<feature type="transmembrane region" description="Helical" evidence="1">
    <location>
        <begin position="27"/>
        <end position="60"/>
    </location>
</feature>
<sequence>MNNNFRSLEDFWPFYVNQHSKPLTRRWHFAGTLASLVILIFSILFKWWFVFFVPIIGYGFAWYSHFFVEGNVPATFGHPFWSLLCDYKMFGLMLTGKMDQEIKRLGKRPALQVF</sequence>
<dbReference type="AlphaFoldDB" id="A0A835HEV0"/>
<proteinExistence type="predicted"/>
<dbReference type="PANTHER" id="PTHR34205:SF2">
    <property type="entry name" value="DUF962 DOMAIN-CONTAINING PROTEIN"/>
    <property type="match status" value="1"/>
</dbReference>
<keyword evidence="3" id="KW-1185">Reference proteome</keyword>
<protein>
    <recommendedName>
        <fullName evidence="4">DUF962 domain-containing protein</fullName>
    </recommendedName>
</protein>
<organism evidence="2 3">
    <name type="scientific">Coptis chinensis</name>
    <dbReference type="NCBI Taxonomy" id="261450"/>
    <lineage>
        <taxon>Eukaryota</taxon>
        <taxon>Viridiplantae</taxon>
        <taxon>Streptophyta</taxon>
        <taxon>Embryophyta</taxon>
        <taxon>Tracheophyta</taxon>
        <taxon>Spermatophyta</taxon>
        <taxon>Magnoliopsida</taxon>
        <taxon>Ranunculales</taxon>
        <taxon>Ranunculaceae</taxon>
        <taxon>Coptidoideae</taxon>
        <taxon>Coptis</taxon>
    </lineage>
</organism>
<keyword evidence="1" id="KW-1133">Transmembrane helix</keyword>
<name>A0A835HEV0_9MAGN</name>
<feature type="transmembrane region" description="Helical" evidence="1">
    <location>
        <begin position="80"/>
        <end position="98"/>
    </location>
</feature>
<dbReference type="OrthoDB" id="5511466at2759"/>
<evidence type="ECO:0000256" key="1">
    <source>
        <dbReference type="SAM" id="Phobius"/>
    </source>
</evidence>
<accession>A0A835HEV0</accession>
<dbReference type="EMBL" id="JADFTS010000007">
    <property type="protein sequence ID" value="KAF9598516.1"/>
    <property type="molecule type" value="Genomic_DNA"/>
</dbReference>
<dbReference type="InterPro" id="IPR009305">
    <property type="entry name" value="Mpo1-like"/>
</dbReference>
<evidence type="ECO:0000313" key="2">
    <source>
        <dbReference type="EMBL" id="KAF9598516.1"/>
    </source>
</evidence>
<dbReference type="Proteomes" id="UP000631114">
    <property type="component" value="Unassembled WGS sequence"/>
</dbReference>
<reference evidence="2 3" key="1">
    <citation type="submission" date="2020-10" db="EMBL/GenBank/DDBJ databases">
        <title>The Coptis chinensis genome and diversification of protoberbering-type alkaloids.</title>
        <authorList>
            <person name="Wang B."/>
            <person name="Shu S."/>
            <person name="Song C."/>
            <person name="Liu Y."/>
        </authorList>
    </citation>
    <scope>NUCLEOTIDE SEQUENCE [LARGE SCALE GENOMIC DNA]</scope>
    <source>
        <strain evidence="2">HL-2020</strain>
        <tissue evidence="2">Leaf</tissue>
    </source>
</reference>
<gene>
    <name evidence="2" type="ORF">IFM89_028048</name>
</gene>
<dbReference type="PANTHER" id="PTHR34205">
    <property type="entry name" value="TRANSMEMBRANE PROTEIN"/>
    <property type="match status" value="1"/>
</dbReference>
<keyword evidence="1" id="KW-0472">Membrane</keyword>
<evidence type="ECO:0000313" key="3">
    <source>
        <dbReference type="Proteomes" id="UP000631114"/>
    </source>
</evidence>